<keyword evidence="1" id="KW-0812">Transmembrane</keyword>
<gene>
    <name evidence="3" type="ORF">SAMN04488007_0826</name>
</gene>
<evidence type="ECO:0000313" key="3">
    <source>
        <dbReference type="EMBL" id="SHJ59643.1"/>
    </source>
</evidence>
<dbReference type="Proteomes" id="UP000184314">
    <property type="component" value="Unassembled WGS sequence"/>
</dbReference>
<proteinExistence type="predicted"/>
<evidence type="ECO:0000259" key="2">
    <source>
        <dbReference type="Pfam" id="PF26566"/>
    </source>
</evidence>
<keyword evidence="1" id="KW-0472">Membrane</keyword>
<accession>A0A1M6KL09</accession>
<protein>
    <recommendedName>
        <fullName evidence="2">PH domain-containing protein</fullName>
    </recommendedName>
</protein>
<keyword evidence="1" id="KW-1133">Transmembrane helix</keyword>
<feature type="domain" description="PH" evidence="2">
    <location>
        <begin position="19"/>
        <end position="152"/>
    </location>
</feature>
<name>A0A1M6KL09_9FLAO</name>
<dbReference type="Pfam" id="PF26566">
    <property type="entry name" value="PH_40"/>
    <property type="match status" value="1"/>
</dbReference>
<evidence type="ECO:0000256" key="1">
    <source>
        <dbReference type="SAM" id="Phobius"/>
    </source>
</evidence>
<keyword evidence="4" id="KW-1185">Reference proteome</keyword>
<dbReference type="EMBL" id="FQZX01000001">
    <property type="protein sequence ID" value="SHJ59643.1"/>
    <property type="molecule type" value="Genomic_DNA"/>
</dbReference>
<dbReference type="STRING" id="228958.SAMN04488007_0826"/>
<evidence type="ECO:0000313" key="4">
    <source>
        <dbReference type="Proteomes" id="UP000184314"/>
    </source>
</evidence>
<dbReference type="AlphaFoldDB" id="A0A1M6KL09"/>
<sequence>MKEIIYVKNRSGNFFYYPMIFCIFIDIVLIIGLCFFEEIFSISIAISMFWSIFIITFLLYLGPLLIVFFNHWYYSRNTGISMEVIDDEIIFTFKFAKRSVMLEYKNVSRIELMLSYPRYDGRVSWMFWDNYYYFIIVMKDGKSYPVSCLICGDLLKYISREKITNTRIMFPIIFGVNLIKD</sequence>
<organism evidence="3 4">
    <name type="scientific">Maribacter aquivivus</name>
    <dbReference type="NCBI Taxonomy" id="228958"/>
    <lineage>
        <taxon>Bacteria</taxon>
        <taxon>Pseudomonadati</taxon>
        <taxon>Bacteroidota</taxon>
        <taxon>Flavobacteriia</taxon>
        <taxon>Flavobacteriales</taxon>
        <taxon>Flavobacteriaceae</taxon>
        <taxon>Maribacter</taxon>
    </lineage>
</organism>
<feature type="transmembrane region" description="Helical" evidence="1">
    <location>
        <begin position="15"/>
        <end position="36"/>
    </location>
</feature>
<dbReference type="InterPro" id="IPR058916">
    <property type="entry name" value="PH_40"/>
</dbReference>
<reference evidence="4" key="1">
    <citation type="submission" date="2016-11" db="EMBL/GenBank/DDBJ databases">
        <authorList>
            <person name="Varghese N."/>
            <person name="Submissions S."/>
        </authorList>
    </citation>
    <scope>NUCLEOTIDE SEQUENCE [LARGE SCALE GENOMIC DNA]</scope>
    <source>
        <strain evidence="4">DSM 16478</strain>
    </source>
</reference>
<feature type="transmembrane region" description="Helical" evidence="1">
    <location>
        <begin position="48"/>
        <end position="74"/>
    </location>
</feature>